<name>A0A5B9MG23_9BACT</name>
<dbReference type="KEGG" id="smam:Mal15_42710"/>
<gene>
    <name evidence="1" type="ORF">Mal15_42710</name>
</gene>
<proteinExistence type="predicted"/>
<sequence length="97" mass="10748">MEDELKKLRQLNEKFDKKLGWFKSLVEGAGDGGSWQVKSVEGDKERICIEICAEVTIPGDDGESERVESVNIPIHLGRKEATKLITAIGIACCRAYP</sequence>
<evidence type="ECO:0000313" key="2">
    <source>
        <dbReference type="Proteomes" id="UP000321353"/>
    </source>
</evidence>
<dbReference type="AlphaFoldDB" id="A0A5B9MG23"/>
<organism evidence="1 2">
    <name type="scientific">Stieleria maiorica</name>
    <dbReference type="NCBI Taxonomy" id="2795974"/>
    <lineage>
        <taxon>Bacteria</taxon>
        <taxon>Pseudomonadati</taxon>
        <taxon>Planctomycetota</taxon>
        <taxon>Planctomycetia</taxon>
        <taxon>Pirellulales</taxon>
        <taxon>Pirellulaceae</taxon>
        <taxon>Stieleria</taxon>
    </lineage>
</organism>
<keyword evidence="2" id="KW-1185">Reference proteome</keyword>
<accession>A0A5B9MG23</accession>
<dbReference type="RefSeq" id="WP_147869473.1">
    <property type="nucleotide sequence ID" value="NZ_CP036264.1"/>
</dbReference>
<evidence type="ECO:0000313" key="1">
    <source>
        <dbReference type="EMBL" id="QEG00202.1"/>
    </source>
</evidence>
<dbReference type="Proteomes" id="UP000321353">
    <property type="component" value="Chromosome"/>
</dbReference>
<reference evidence="1 2" key="1">
    <citation type="submission" date="2019-02" db="EMBL/GenBank/DDBJ databases">
        <title>Planctomycetal bacteria perform biofilm scaping via a novel small molecule.</title>
        <authorList>
            <person name="Jeske O."/>
            <person name="Boedeker C."/>
            <person name="Wiegand S."/>
            <person name="Breitling P."/>
            <person name="Kallscheuer N."/>
            <person name="Jogler M."/>
            <person name="Rohde M."/>
            <person name="Petersen J."/>
            <person name="Medema M.H."/>
            <person name="Surup F."/>
            <person name="Jogler C."/>
        </authorList>
    </citation>
    <scope>NUCLEOTIDE SEQUENCE [LARGE SCALE GENOMIC DNA]</scope>
    <source>
        <strain evidence="1 2">Mal15</strain>
    </source>
</reference>
<protein>
    <submittedName>
        <fullName evidence="1">Uncharacterized protein</fullName>
    </submittedName>
</protein>
<dbReference type="EMBL" id="CP036264">
    <property type="protein sequence ID" value="QEG00202.1"/>
    <property type="molecule type" value="Genomic_DNA"/>
</dbReference>